<dbReference type="Pfam" id="PF13359">
    <property type="entry name" value="DDE_Tnp_4"/>
    <property type="match status" value="1"/>
</dbReference>
<dbReference type="InterPro" id="IPR006612">
    <property type="entry name" value="THAP_Znf"/>
</dbReference>
<dbReference type="Proteomes" id="UP000752171">
    <property type="component" value="Unassembled WGS sequence"/>
</dbReference>
<feature type="domain" description="THAP-type" evidence="8">
    <location>
        <begin position="1"/>
        <end position="90"/>
    </location>
</feature>
<organism evidence="9 10">
    <name type="scientific">Astyanax mexicanus</name>
    <name type="common">Blind cave fish</name>
    <name type="synonym">Astyanax fasciatus mexicanus</name>
    <dbReference type="NCBI Taxonomy" id="7994"/>
    <lineage>
        <taxon>Eukaryota</taxon>
        <taxon>Metazoa</taxon>
        <taxon>Chordata</taxon>
        <taxon>Craniata</taxon>
        <taxon>Vertebrata</taxon>
        <taxon>Euteleostomi</taxon>
        <taxon>Actinopterygii</taxon>
        <taxon>Neopterygii</taxon>
        <taxon>Teleostei</taxon>
        <taxon>Ostariophysi</taxon>
        <taxon>Characiformes</taxon>
        <taxon>Characoidei</taxon>
        <taxon>Acestrorhamphidae</taxon>
        <taxon>Acestrorhamphinae</taxon>
        <taxon>Astyanax</taxon>
    </lineage>
</organism>
<protein>
    <recommendedName>
        <fullName evidence="8">THAP-type domain-containing protein</fullName>
    </recommendedName>
</protein>
<dbReference type="Pfam" id="PF13613">
    <property type="entry name" value="HTH_Tnp_4"/>
    <property type="match status" value="1"/>
</dbReference>
<evidence type="ECO:0000256" key="5">
    <source>
        <dbReference type="ARBA" id="ARBA00023125"/>
    </source>
</evidence>
<dbReference type="InterPro" id="IPR027806">
    <property type="entry name" value="HARBI1_dom"/>
</dbReference>
<feature type="coiled-coil region" evidence="7">
    <location>
        <begin position="155"/>
        <end position="182"/>
    </location>
</feature>
<comment type="cofactor">
    <cofactor evidence="1">
        <name>a divalent metal cation</name>
        <dbReference type="ChEBI" id="CHEBI:60240"/>
    </cofactor>
</comment>
<reference evidence="9 10" key="1">
    <citation type="submission" date="2021-07" db="EMBL/GenBank/DDBJ databases">
        <authorList>
            <person name="Imarazene B."/>
            <person name="Zahm M."/>
            <person name="Klopp C."/>
            <person name="Cabau C."/>
            <person name="Beille S."/>
            <person name="Jouanno E."/>
            <person name="Castinel A."/>
            <person name="Lluch J."/>
            <person name="Gil L."/>
            <person name="Kuchtly C."/>
            <person name="Lopez Roques C."/>
            <person name="Donnadieu C."/>
            <person name="Parrinello H."/>
            <person name="Journot L."/>
            <person name="Du K."/>
            <person name="Schartl M."/>
            <person name="Retaux S."/>
            <person name="Guiguen Y."/>
        </authorList>
    </citation>
    <scope>NUCLEOTIDE SEQUENCE [LARGE SCALE GENOMIC DNA]</scope>
    <source>
        <strain evidence="9">Pach_M1</strain>
        <tissue evidence="9">Testis</tissue>
    </source>
</reference>
<evidence type="ECO:0000313" key="10">
    <source>
        <dbReference type="Proteomes" id="UP000752171"/>
    </source>
</evidence>
<evidence type="ECO:0000256" key="4">
    <source>
        <dbReference type="ARBA" id="ARBA00022833"/>
    </source>
</evidence>
<evidence type="ECO:0000313" key="9">
    <source>
        <dbReference type="EMBL" id="KAG9278070.1"/>
    </source>
</evidence>
<dbReference type="AlphaFoldDB" id="A0A8T2M329"/>
<dbReference type="SUPFAM" id="SSF57716">
    <property type="entry name" value="Glucocorticoid receptor-like (DNA-binding domain)"/>
    <property type="match status" value="1"/>
</dbReference>
<proteinExistence type="predicted"/>
<evidence type="ECO:0000256" key="2">
    <source>
        <dbReference type="ARBA" id="ARBA00022723"/>
    </source>
</evidence>
<keyword evidence="4" id="KW-0862">Zinc</keyword>
<evidence type="ECO:0000256" key="6">
    <source>
        <dbReference type="PROSITE-ProRule" id="PRU00309"/>
    </source>
</evidence>
<sequence length="494" mass="56349">MEQHSKCYCSVPFCSNSKRKHPNLSFHDFPKDTRLRGKWIIAIRREESATFTVLRGSTYVCSQHFRPEELYVKEGGSRARLKKGSVPSRFAWNDFGSRHEDRLTPYERASTRLGLNTEAAAGQRDELDDLESMLTEPNANATEHDYCRPPSPGKVDAAVARIRELEQKVVELENEIKQLTLLADQPKLNHFCSTDEEFRFFTRFPSEEVFMLFWESVAPSASRIVYWTKAQREAYGTPSPHRKLGLIDECFLFLCRIAAGLKEQALASMFKVSLSTVSHIIITWTSYFYLVLGSLPTWMTRQQVQATMPKKFRQYCPEVRVLIDCTEVRCETATSLTLQSESFSNYKNHTTFKSLVGVAPCGVITFVSKLYTGSISDQELTRRSNFIRLLQPGDKVMADKGFQIEGMLAEVGATLIIPPFKRSVQFTKEDAEKTQAIARLRVLVERAIRRVKEYHIWDGVVPLSLTGSVNQLWAVCCLMSNYQGPLDIMDDKPV</sequence>
<gene>
    <name evidence="9" type="ORF">AMEX_G5865</name>
</gene>
<dbReference type="GO" id="GO:0008270">
    <property type="term" value="F:zinc ion binding"/>
    <property type="evidence" value="ECO:0007669"/>
    <property type="project" value="UniProtKB-KW"/>
</dbReference>
<dbReference type="GO" id="GO:0003677">
    <property type="term" value="F:DNA binding"/>
    <property type="evidence" value="ECO:0007669"/>
    <property type="project" value="UniProtKB-UniRule"/>
</dbReference>
<dbReference type="PANTHER" id="PTHR23080">
    <property type="entry name" value="THAP DOMAIN PROTEIN"/>
    <property type="match status" value="1"/>
</dbReference>
<dbReference type="Gene3D" id="6.20.210.20">
    <property type="entry name" value="THAP domain"/>
    <property type="match status" value="1"/>
</dbReference>
<dbReference type="InterPro" id="IPR038441">
    <property type="entry name" value="THAP_Znf_sf"/>
</dbReference>
<dbReference type="Pfam" id="PF05485">
    <property type="entry name" value="THAP"/>
    <property type="match status" value="1"/>
</dbReference>
<dbReference type="EMBL" id="JAICCE010000004">
    <property type="protein sequence ID" value="KAG9278070.1"/>
    <property type="molecule type" value="Genomic_DNA"/>
</dbReference>
<keyword evidence="3 6" id="KW-0863">Zinc-finger</keyword>
<evidence type="ECO:0000259" key="8">
    <source>
        <dbReference type="PROSITE" id="PS50950"/>
    </source>
</evidence>
<dbReference type="SMART" id="SM00980">
    <property type="entry name" value="THAP"/>
    <property type="match status" value="1"/>
</dbReference>
<dbReference type="PROSITE" id="PS50950">
    <property type="entry name" value="ZF_THAP"/>
    <property type="match status" value="1"/>
</dbReference>
<comment type="caution">
    <text evidence="9">The sequence shown here is derived from an EMBL/GenBank/DDBJ whole genome shotgun (WGS) entry which is preliminary data.</text>
</comment>
<evidence type="ECO:0000256" key="3">
    <source>
        <dbReference type="ARBA" id="ARBA00022771"/>
    </source>
</evidence>
<dbReference type="SMART" id="SM00692">
    <property type="entry name" value="DM3"/>
    <property type="match status" value="1"/>
</dbReference>
<keyword evidence="2" id="KW-0479">Metal-binding</keyword>
<keyword evidence="7" id="KW-0175">Coiled coil</keyword>
<name>A0A8T2M329_ASTMX</name>
<keyword evidence="5 6" id="KW-0238">DNA-binding</keyword>
<evidence type="ECO:0000256" key="1">
    <source>
        <dbReference type="ARBA" id="ARBA00001968"/>
    </source>
</evidence>
<dbReference type="PANTHER" id="PTHR23080:SF142">
    <property type="entry name" value="SI:CH211-69L10.4"/>
    <property type="match status" value="1"/>
</dbReference>
<dbReference type="InterPro" id="IPR027805">
    <property type="entry name" value="Transposase_HTH_dom"/>
</dbReference>
<evidence type="ECO:0000256" key="7">
    <source>
        <dbReference type="SAM" id="Coils"/>
    </source>
</evidence>
<accession>A0A8T2M329</accession>